<sequence>MDFIFYPETDKSADCIILELKVGHTPDEALRQVKEKSYELRFQGKTAEGSRYTGRIPGWASALTKNRKSTFAKQRLYEQSRIIIRGSYQ</sequence>
<proteinExistence type="predicted"/>
<reference evidence="1 2" key="1">
    <citation type="journal article" date="2014" name="Genome Announc.">
        <title>Draft genome sequences of the altered schaedler flora, a defined bacterial community from gnotobiotic mice.</title>
        <authorList>
            <person name="Wannemuehler M.J."/>
            <person name="Overstreet A.M."/>
            <person name="Ward D.V."/>
            <person name="Phillips G.J."/>
        </authorList>
    </citation>
    <scope>NUCLEOTIDE SEQUENCE [LARGE SCALE GENOMIC DNA]</scope>
    <source>
        <strain evidence="1 2">ASF492</strain>
    </source>
</reference>
<keyword evidence="2" id="KW-1185">Reference proteome</keyword>
<dbReference type="HOGENOM" id="CLU_2450195_0_0_9"/>
<evidence type="ECO:0000313" key="2">
    <source>
        <dbReference type="Proteomes" id="UP000012589"/>
    </source>
</evidence>
<name>N2A866_9FIRM</name>
<dbReference type="STRING" id="1235802.C823_04938"/>
<dbReference type="AlphaFoldDB" id="N2A866"/>
<organism evidence="1 2">
    <name type="scientific">Eubacterium plexicaudatum ASF492</name>
    <dbReference type="NCBI Taxonomy" id="1235802"/>
    <lineage>
        <taxon>Bacteria</taxon>
        <taxon>Bacillati</taxon>
        <taxon>Bacillota</taxon>
        <taxon>Clostridia</taxon>
        <taxon>Eubacteriales</taxon>
        <taxon>Eubacteriaceae</taxon>
        <taxon>Eubacterium</taxon>
    </lineage>
</organism>
<accession>N2A866</accession>
<gene>
    <name evidence="1" type="ORF">C823_04938</name>
</gene>
<protein>
    <submittedName>
        <fullName evidence="1">Uncharacterized protein</fullName>
    </submittedName>
</protein>
<comment type="caution">
    <text evidence="1">The sequence shown here is derived from an EMBL/GenBank/DDBJ whole genome shotgun (WGS) entry which is preliminary data.</text>
</comment>
<evidence type="ECO:0000313" key="1">
    <source>
        <dbReference type="EMBL" id="EMZ20524.1"/>
    </source>
</evidence>
<dbReference type="eggNOG" id="ENOG5033G4Z">
    <property type="taxonomic scope" value="Bacteria"/>
</dbReference>
<dbReference type="Proteomes" id="UP000012589">
    <property type="component" value="Unassembled WGS sequence"/>
</dbReference>
<dbReference type="EMBL" id="AQFT01000142">
    <property type="protein sequence ID" value="EMZ20524.1"/>
    <property type="molecule type" value="Genomic_DNA"/>
</dbReference>